<evidence type="ECO:0000256" key="8">
    <source>
        <dbReference type="ARBA" id="ARBA00022840"/>
    </source>
</evidence>
<sequence>MGGGGTIVDGFRRLFHRRNGSTSNSHQSSVAGEGEEGSPDLEVIEDPDLVGLRAIRVPKRKMPLSVESHKKNSVEMEFFTEYGEASQYQIQEVIGKGSYGVVAAAVDTRTGERVAIKKINDVFEHVSDATRILREIKLLRLLRHPDIVEIKHIMLPPSRREFQDIYVVFELMESDLHQVIKANDDLTPEHHQFFLYQLLRALKYIHAANVFHRDLKPKNILANSDCKLKICDFGLARASFNDAPSAIFWTDYVATRWYRAPELCGSFFSKYTPAIDIWSIGCIFAELLTGRPLFPGKNVVHQLDLITDLLGTPSSETLSRIRNEKARRYLSCMRKKHPVPFTQKFRNADPLALRLLERLLAFDPKDRPTAEEALADPYFASLANLEREPSRHPISKLEFEFERRKLAKDDVRELIYREILEYHPQMLEEYMKGGEQISFLYPSGVDRFKRQFAHLEEHYSKGERGSPLQRKHASLPRERVVVSKDGNNEQHIVDQERSADSVARTTVSPPRSEDVGQDGLKSTSLSSRSYLKSASISASKCVVVADKHPEDDEIPEEMEGDVDGLSEKVSMMHS</sequence>
<dbReference type="GO" id="GO:0005524">
    <property type="term" value="F:ATP binding"/>
    <property type="evidence" value="ECO:0007669"/>
    <property type="project" value="UniProtKB-UniRule"/>
</dbReference>
<dbReference type="OrthoDB" id="2396at2759"/>
<dbReference type="EC" id="2.7.11.24" evidence="2"/>
<evidence type="ECO:0000313" key="15">
    <source>
        <dbReference type="Proteomes" id="UP000244336"/>
    </source>
</evidence>
<evidence type="ECO:0000256" key="1">
    <source>
        <dbReference type="ARBA" id="ARBA00008832"/>
    </source>
</evidence>
<evidence type="ECO:0000313" key="14">
    <source>
        <dbReference type="EMBL" id="PUZ59174.1"/>
    </source>
</evidence>
<evidence type="ECO:0000259" key="13">
    <source>
        <dbReference type="PROSITE" id="PS50011"/>
    </source>
</evidence>
<dbReference type="Proteomes" id="UP000244336">
    <property type="component" value="Chromosome 4"/>
</dbReference>
<feature type="compositionally biased region" description="Acidic residues" evidence="12">
    <location>
        <begin position="551"/>
        <end position="564"/>
    </location>
</feature>
<feature type="region of interest" description="Disordered" evidence="12">
    <location>
        <begin position="17"/>
        <end position="42"/>
    </location>
</feature>
<comment type="catalytic activity">
    <reaction evidence="9">
        <text>L-threonyl-[protein] + ATP = O-phospho-L-threonyl-[protein] + ADP + H(+)</text>
        <dbReference type="Rhea" id="RHEA:46608"/>
        <dbReference type="Rhea" id="RHEA-COMP:11060"/>
        <dbReference type="Rhea" id="RHEA-COMP:11605"/>
        <dbReference type="ChEBI" id="CHEBI:15378"/>
        <dbReference type="ChEBI" id="CHEBI:30013"/>
        <dbReference type="ChEBI" id="CHEBI:30616"/>
        <dbReference type="ChEBI" id="CHEBI:61977"/>
        <dbReference type="ChEBI" id="CHEBI:456216"/>
        <dbReference type="EC" id="2.7.11.24"/>
    </reaction>
</comment>
<keyword evidence="4" id="KW-0597">Phosphoprotein</keyword>
<gene>
    <name evidence="14" type="ORF">GQ55_4G019800</name>
</gene>
<evidence type="ECO:0000256" key="2">
    <source>
        <dbReference type="ARBA" id="ARBA00012411"/>
    </source>
</evidence>
<dbReference type="InterPro" id="IPR050117">
    <property type="entry name" value="MAPK"/>
</dbReference>
<keyword evidence="6 11" id="KW-0547">Nucleotide-binding</keyword>
<evidence type="ECO:0000256" key="3">
    <source>
        <dbReference type="ARBA" id="ARBA00022527"/>
    </source>
</evidence>
<dbReference type="Gene3D" id="3.30.200.20">
    <property type="entry name" value="Phosphorylase Kinase, domain 1"/>
    <property type="match status" value="1"/>
</dbReference>
<keyword evidence="8 11" id="KW-0067">ATP-binding</keyword>
<dbReference type="InterPro" id="IPR011009">
    <property type="entry name" value="Kinase-like_dom_sf"/>
</dbReference>
<dbReference type="Gene3D" id="1.10.510.10">
    <property type="entry name" value="Transferase(Phosphotransferase) domain 1"/>
    <property type="match status" value="1"/>
</dbReference>
<evidence type="ECO:0000256" key="11">
    <source>
        <dbReference type="PROSITE-ProRule" id="PRU10141"/>
    </source>
</evidence>
<dbReference type="CDD" id="cd07859">
    <property type="entry name" value="STKc_TDY_MAPK"/>
    <property type="match status" value="1"/>
</dbReference>
<organism evidence="14 15">
    <name type="scientific">Panicum hallii var. hallii</name>
    <dbReference type="NCBI Taxonomy" id="1504633"/>
    <lineage>
        <taxon>Eukaryota</taxon>
        <taxon>Viridiplantae</taxon>
        <taxon>Streptophyta</taxon>
        <taxon>Embryophyta</taxon>
        <taxon>Tracheophyta</taxon>
        <taxon>Spermatophyta</taxon>
        <taxon>Magnoliopsida</taxon>
        <taxon>Liliopsida</taxon>
        <taxon>Poales</taxon>
        <taxon>Poaceae</taxon>
        <taxon>PACMAD clade</taxon>
        <taxon>Panicoideae</taxon>
        <taxon>Panicodae</taxon>
        <taxon>Paniceae</taxon>
        <taxon>Panicinae</taxon>
        <taxon>Panicum</taxon>
        <taxon>Panicum sect. Panicum</taxon>
    </lineage>
</organism>
<keyword evidence="7" id="KW-0418">Kinase</keyword>
<feature type="compositionally biased region" description="Acidic residues" evidence="12">
    <location>
        <begin position="33"/>
        <end position="42"/>
    </location>
</feature>
<protein>
    <recommendedName>
        <fullName evidence="2">mitogen-activated protein kinase</fullName>
        <ecNumber evidence="2">2.7.11.24</ecNumber>
    </recommendedName>
</protein>
<dbReference type="Pfam" id="PF00069">
    <property type="entry name" value="Pkinase"/>
    <property type="match status" value="1"/>
</dbReference>
<evidence type="ECO:0000256" key="6">
    <source>
        <dbReference type="ARBA" id="ARBA00022741"/>
    </source>
</evidence>
<evidence type="ECO:0000256" key="9">
    <source>
        <dbReference type="ARBA" id="ARBA00047592"/>
    </source>
</evidence>
<dbReference type="FunFam" id="3.30.200.20:FF:000578">
    <property type="entry name" value="Mitogen-activated protein kinase"/>
    <property type="match status" value="1"/>
</dbReference>
<comment type="catalytic activity">
    <reaction evidence="10">
        <text>L-seryl-[protein] + ATP = O-phospho-L-seryl-[protein] + ADP + H(+)</text>
        <dbReference type="Rhea" id="RHEA:17989"/>
        <dbReference type="Rhea" id="RHEA-COMP:9863"/>
        <dbReference type="Rhea" id="RHEA-COMP:11604"/>
        <dbReference type="ChEBI" id="CHEBI:15378"/>
        <dbReference type="ChEBI" id="CHEBI:29999"/>
        <dbReference type="ChEBI" id="CHEBI:30616"/>
        <dbReference type="ChEBI" id="CHEBI:83421"/>
        <dbReference type="ChEBI" id="CHEBI:456216"/>
        <dbReference type="EC" id="2.7.11.24"/>
    </reaction>
</comment>
<dbReference type="STRING" id="1504633.A0A2T7DUC4"/>
<feature type="region of interest" description="Disordered" evidence="12">
    <location>
        <begin position="547"/>
        <end position="574"/>
    </location>
</feature>
<dbReference type="EMBL" id="CM009752">
    <property type="protein sequence ID" value="PUZ59174.1"/>
    <property type="molecule type" value="Genomic_DNA"/>
</dbReference>
<dbReference type="GO" id="GO:0004707">
    <property type="term" value="F:MAP kinase activity"/>
    <property type="evidence" value="ECO:0007669"/>
    <property type="project" value="UniProtKB-EC"/>
</dbReference>
<dbReference type="AlphaFoldDB" id="A0A2T7DUC4"/>
<dbReference type="InterPro" id="IPR017441">
    <property type="entry name" value="Protein_kinase_ATP_BS"/>
</dbReference>
<keyword evidence="15" id="KW-1185">Reference proteome</keyword>
<dbReference type="SMART" id="SM00220">
    <property type="entry name" value="S_TKc"/>
    <property type="match status" value="1"/>
</dbReference>
<name>A0A2T7DUC4_9POAL</name>
<dbReference type="InterPro" id="IPR000719">
    <property type="entry name" value="Prot_kinase_dom"/>
</dbReference>
<keyword evidence="5" id="KW-0808">Transferase</keyword>
<evidence type="ECO:0000256" key="10">
    <source>
        <dbReference type="ARBA" id="ARBA00048312"/>
    </source>
</evidence>
<dbReference type="FunFam" id="3.30.200.20:FF:000046">
    <property type="entry name" value="Mitogen-activated protein kinase"/>
    <property type="match status" value="1"/>
</dbReference>
<feature type="compositionally biased region" description="Basic and acidic residues" evidence="12">
    <location>
        <begin position="475"/>
        <end position="499"/>
    </location>
</feature>
<evidence type="ECO:0000256" key="4">
    <source>
        <dbReference type="ARBA" id="ARBA00022553"/>
    </source>
</evidence>
<dbReference type="SUPFAM" id="SSF56112">
    <property type="entry name" value="Protein kinase-like (PK-like)"/>
    <property type="match status" value="1"/>
</dbReference>
<evidence type="ECO:0000256" key="5">
    <source>
        <dbReference type="ARBA" id="ARBA00022679"/>
    </source>
</evidence>
<reference evidence="14 15" key="1">
    <citation type="submission" date="2018-04" db="EMBL/GenBank/DDBJ databases">
        <title>WGS assembly of Panicum hallii var. hallii HAL2.</title>
        <authorList>
            <person name="Lovell J."/>
            <person name="Jenkins J."/>
            <person name="Lowry D."/>
            <person name="Mamidi S."/>
            <person name="Sreedasyam A."/>
            <person name="Weng X."/>
            <person name="Barry K."/>
            <person name="Bonette J."/>
            <person name="Campitelli B."/>
            <person name="Daum C."/>
            <person name="Gordon S."/>
            <person name="Gould B."/>
            <person name="Lipzen A."/>
            <person name="MacQueen A."/>
            <person name="Palacio-Mejia J."/>
            <person name="Plott C."/>
            <person name="Shakirov E."/>
            <person name="Shu S."/>
            <person name="Yoshinaga Y."/>
            <person name="Zane M."/>
            <person name="Rokhsar D."/>
            <person name="Grimwood J."/>
            <person name="Schmutz J."/>
            <person name="Juenger T."/>
        </authorList>
    </citation>
    <scope>NUCLEOTIDE SEQUENCE [LARGE SCALE GENOMIC DNA]</scope>
    <source>
        <strain evidence="15">cv. HAL2</strain>
    </source>
</reference>
<keyword evidence="3" id="KW-0723">Serine/threonine-protein kinase</keyword>
<feature type="compositionally biased region" description="Polar residues" evidence="12">
    <location>
        <begin position="20"/>
        <end position="30"/>
    </location>
</feature>
<accession>A0A2T7DUC4</accession>
<dbReference type="FunFam" id="1.10.510.10:FF:000017">
    <property type="entry name" value="Mitogen-activated protein kinase"/>
    <property type="match status" value="1"/>
</dbReference>
<evidence type="ECO:0000256" key="7">
    <source>
        <dbReference type="ARBA" id="ARBA00022777"/>
    </source>
</evidence>
<dbReference type="InterPro" id="IPR003527">
    <property type="entry name" value="MAP_kinase_CS"/>
</dbReference>
<feature type="domain" description="Protein kinase" evidence="13">
    <location>
        <begin position="88"/>
        <end position="379"/>
    </location>
</feature>
<proteinExistence type="inferred from homology"/>
<dbReference type="PROSITE" id="PS01351">
    <property type="entry name" value="MAPK"/>
    <property type="match status" value="1"/>
</dbReference>
<feature type="binding site" evidence="11">
    <location>
        <position position="118"/>
    </location>
    <ligand>
        <name>ATP</name>
        <dbReference type="ChEBI" id="CHEBI:30616"/>
    </ligand>
</feature>
<feature type="region of interest" description="Disordered" evidence="12">
    <location>
        <begin position="459"/>
        <end position="528"/>
    </location>
</feature>
<dbReference type="GO" id="GO:0106310">
    <property type="term" value="F:protein serine kinase activity"/>
    <property type="evidence" value="ECO:0007669"/>
    <property type="project" value="RHEA"/>
</dbReference>
<comment type="similarity">
    <text evidence="1">Belongs to the protein kinase superfamily. CMGC Ser/Thr protein kinase family. MAP kinase subfamily.</text>
</comment>
<dbReference type="PROSITE" id="PS50011">
    <property type="entry name" value="PROTEIN_KINASE_DOM"/>
    <property type="match status" value="1"/>
</dbReference>
<dbReference type="PANTHER" id="PTHR24055">
    <property type="entry name" value="MITOGEN-ACTIVATED PROTEIN KINASE"/>
    <property type="match status" value="1"/>
</dbReference>
<evidence type="ECO:0000256" key="12">
    <source>
        <dbReference type="SAM" id="MobiDB-lite"/>
    </source>
</evidence>
<dbReference type="Gramene" id="PUZ59174">
    <property type="protein sequence ID" value="PUZ59174"/>
    <property type="gene ID" value="GQ55_4G019800"/>
</dbReference>
<dbReference type="PROSITE" id="PS00107">
    <property type="entry name" value="PROTEIN_KINASE_ATP"/>
    <property type="match status" value="1"/>
</dbReference>